<protein>
    <recommendedName>
        <fullName evidence="5">Pseudouridine synthase RsuA/RluA-like domain-containing protein</fullName>
    </recommendedName>
</protein>
<keyword evidence="7" id="KW-1185">Reference proteome</keyword>
<dbReference type="EMBL" id="CAJNNV010033135">
    <property type="protein sequence ID" value="CAE8642237.1"/>
    <property type="molecule type" value="Genomic_DNA"/>
</dbReference>
<accession>A0A813HXN1</accession>
<dbReference type="PANTHER" id="PTHR21600:SF87">
    <property type="entry name" value="RNA PSEUDOURIDYLATE SYNTHASE DOMAIN-CONTAINING PROTEIN 1"/>
    <property type="match status" value="1"/>
</dbReference>
<feature type="region of interest" description="Disordered" evidence="3">
    <location>
        <begin position="247"/>
        <end position="275"/>
    </location>
</feature>
<organism evidence="6 7">
    <name type="scientific">Polarella glacialis</name>
    <name type="common">Dinoflagellate</name>
    <dbReference type="NCBI Taxonomy" id="89957"/>
    <lineage>
        <taxon>Eukaryota</taxon>
        <taxon>Sar</taxon>
        <taxon>Alveolata</taxon>
        <taxon>Dinophyceae</taxon>
        <taxon>Suessiales</taxon>
        <taxon>Suessiaceae</taxon>
        <taxon>Polarella</taxon>
    </lineage>
</organism>
<dbReference type="Pfam" id="PF00849">
    <property type="entry name" value="PseudoU_synth_2"/>
    <property type="match status" value="1"/>
</dbReference>
<comment type="similarity">
    <text evidence="1">Belongs to the pseudouridine synthase RluA family.</text>
</comment>
<keyword evidence="2" id="KW-0175">Coiled coil</keyword>
<keyword evidence="4" id="KW-0472">Membrane</keyword>
<dbReference type="Gene3D" id="3.30.2350.10">
    <property type="entry name" value="Pseudouridine synthase"/>
    <property type="match status" value="1"/>
</dbReference>
<feature type="domain" description="Pseudouridine synthase RsuA/RluA-like" evidence="5">
    <location>
        <begin position="415"/>
        <end position="569"/>
    </location>
</feature>
<feature type="region of interest" description="Disordered" evidence="3">
    <location>
        <begin position="1"/>
        <end position="33"/>
    </location>
</feature>
<dbReference type="OrthoDB" id="421686at2759"/>
<dbReference type="InterPro" id="IPR006224">
    <property type="entry name" value="PsdUridine_synth_RluA-like_CS"/>
</dbReference>
<dbReference type="PANTHER" id="PTHR21600">
    <property type="entry name" value="MITOCHONDRIAL RNA PSEUDOURIDINE SYNTHASE"/>
    <property type="match status" value="1"/>
</dbReference>
<feature type="region of interest" description="Disordered" evidence="3">
    <location>
        <begin position="58"/>
        <end position="116"/>
    </location>
</feature>
<keyword evidence="4" id="KW-1133">Transmembrane helix</keyword>
<feature type="transmembrane region" description="Helical" evidence="4">
    <location>
        <begin position="214"/>
        <end position="234"/>
    </location>
</feature>
<dbReference type="GO" id="GO:0000455">
    <property type="term" value="P:enzyme-directed rRNA pseudouridine synthesis"/>
    <property type="evidence" value="ECO:0007669"/>
    <property type="project" value="TreeGrafter"/>
</dbReference>
<dbReference type="Proteomes" id="UP000654075">
    <property type="component" value="Unassembled WGS sequence"/>
</dbReference>
<dbReference type="InterPro" id="IPR020103">
    <property type="entry name" value="PsdUridine_synth_cat_dom_sf"/>
</dbReference>
<dbReference type="PROSITE" id="PS01129">
    <property type="entry name" value="PSI_RLU"/>
    <property type="match status" value="1"/>
</dbReference>
<dbReference type="AlphaFoldDB" id="A0A813HXN1"/>
<evidence type="ECO:0000256" key="4">
    <source>
        <dbReference type="SAM" id="Phobius"/>
    </source>
</evidence>
<evidence type="ECO:0000256" key="1">
    <source>
        <dbReference type="ARBA" id="ARBA00010876"/>
    </source>
</evidence>
<feature type="compositionally biased region" description="Polar residues" evidence="3">
    <location>
        <begin position="251"/>
        <end position="275"/>
    </location>
</feature>
<feature type="non-terminal residue" evidence="6">
    <location>
        <position position="1136"/>
    </location>
</feature>
<feature type="compositionally biased region" description="Basic residues" evidence="3">
    <location>
        <begin position="22"/>
        <end position="32"/>
    </location>
</feature>
<dbReference type="GO" id="GO:0009982">
    <property type="term" value="F:pseudouridine synthase activity"/>
    <property type="evidence" value="ECO:0007669"/>
    <property type="project" value="InterPro"/>
</dbReference>
<comment type="caution">
    <text evidence="6">The sequence shown here is derived from an EMBL/GenBank/DDBJ whole genome shotgun (WGS) entry which is preliminary data.</text>
</comment>
<name>A0A813HXN1_POLGL</name>
<feature type="compositionally biased region" description="Basic and acidic residues" evidence="3">
    <location>
        <begin position="90"/>
        <end position="111"/>
    </location>
</feature>
<dbReference type="InterPro" id="IPR050188">
    <property type="entry name" value="RluA_PseudoU_synthase"/>
</dbReference>
<gene>
    <name evidence="6" type="ORF">PGLA1383_LOCUS56762</name>
</gene>
<proteinExistence type="inferred from homology"/>
<reference evidence="6" key="1">
    <citation type="submission" date="2021-02" db="EMBL/GenBank/DDBJ databases">
        <authorList>
            <person name="Dougan E. K."/>
            <person name="Rhodes N."/>
            <person name="Thang M."/>
            <person name="Chan C."/>
        </authorList>
    </citation>
    <scope>NUCLEOTIDE SEQUENCE</scope>
</reference>
<evidence type="ECO:0000313" key="7">
    <source>
        <dbReference type="Proteomes" id="UP000654075"/>
    </source>
</evidence>
<sequence>MAGQMKGGKRKRHTKKPDLSKVKFKVTKKRGRTVVTPEEELIRTKADIEAEIKKLKEAKKEATQTKARKKKTPEPIKDRKALDYDPVDAGMRKDAEEKVAKQDATRAEREARRAKRAAAKEVRVRRGNEEVSFQDLLSGDFFGADGIAPCRHSSPKALAELWRAFAKDYVGRVLSPGAVRQRIGGNFRSSSRDFAEIAVRDLGDELLTRRKGRLGGLFFAGLGLGASLVAVAVARRCRARTRAFREVSTAKRASQGSHQQQNGIPRQRNETTNQEANEVKVCPGCGLSPQDMRKHMKRCCPEKLPERAQPVSEARQTARREASGDDWISEEEVKEEAVKSVAAMKDPLLRQVLELRFGLDTGGHRRTPAEVADALGGKYRGNAQAGLTLIRQALRSIPLVMDDPKDLVILYEDEHLLAVSKPPFLRCTPVHRFTGKSLTNQILGLGLQRRSQSAASGKGDSGEPEQPMLLHRLDQTTSGVVLCAKTKSAAAFCHERWHGPDCKKEYLAIGLRSTDAKLEASIGASLVVSAPIGPDKDSDDPVRRAVNYEKGQSAATRFEVLAVGRNGSLLLVYQPCLEIVMFSLPLSESRDISLRAVLCNPRHCYHCVQYRGFPLQLVFLCDMFQLVFWVTMRPLLLIGLLLVKVDRSYLVQFLLLGCQPCSVAGGSSEAQAEKSWASAHRQFDRKLSCEFHSKNLAKLHDEEAAESDGCLSPAIDQGLSFSATFQNFKKEQYSLQFDRAQSSPSSSGPAAARLEAMVAATAEAEALGLVNREGFIEDVLALNTQIEDLSKSLSFSHLSANGADARKNAAKEEERRRKEAELRRARKKEQMARDPKRKVALRLENKRRFNDLEEEKGNEKQIPMQKIGVQGAKGPERVEIVDILKIKNQCEFLDQGASVKHMLETRYQKERIARAISSHGHQNSAVLSSPMGSLGSLGSTAKSLQERLDRAATMAEEQYVGTILSKMSTMRMEWSTKLPFNLESKMQAGQRRILIGSPYHSSLQGTDLAQQLSRRLKGQGFHPGKGCAVSSLKSLSSIAGPECEELPSLEEVAALKKQEAARERQRDQAQMQISEASRARVRKHWAAARAFVKWTMILFRQRKVEKATRVVQAVLIQLGEWARMKKAVKQMARSVQ</sequence>
<dbReference type="SUPFAM" id="SSF55120">
    <property type="entry name" value="Pseudouridine synthase"/>
    <property type="match status" value="1"/>
</dbReference>
<keyword evidence="4" id="KW-0812">Transmembrane</keyword>
<dbReference type="CDD" id="cd02869">
    <property type="entry name" value="PseudoU_synth_RluA_like"/>
    <property type="match status" value="1"/>
</dbReference>
<evidence type="ECO:0000259" key="5">
    <source>
        <dbReference type="Pfam" id="PF00849"/>
    </source>
</evidence>
<feature type="compositionally biased region" description="Basic and acidic residues" evidence="3">
    <location>
        <begin position="72"/>
        <end position="83"/>
    </location>
</feature>
<evidence type="ECO:0000313" key="6">
    <source>
        <dbReference type="EMBL" id="CAE8642237.1"/>
    </source>
</evidence>
<dbReference type="InterPro" id="IPR006145">
    <property type="entry name" value="PsdUridine_synth_RsuA/RluA"/>
</dbReference>
<evidence type="ECO:0000256" key="2">
    <source>
        <dbReference type="SAM" id="Coils"/>
    </source>
</evidence>
<feature type="coiled-coil region" evidence="2">
    <location>
        <begin position="803"/>
        <end position="831"/>
    </location>
</feature>
<dbReference type="GO" id="GO:0003723">
    <property type="term" value="F:RNA binding"/>
    <property type="evidence" value="ECO:0007669"/>
    <property type="project" value="InterPro"/>
</dbReference>
<evidence type="ECO:0000256" key="3">
    <source>
        <dbReference type="SAM" id="MobiDB-lite"/>
    </source>
</evidence>